<keyword evidence="5 6" id="KW-0378">Hydrolase</keyword>
<gene>
    <name evidence="9" type="ORF">NQV15_05830</name>
</gene>
<dbReference type="InterPro" id="IPR017968">
    <property type="entry name" value="Acylphosphatase_CS"/>
</dbReference>
<dbReference type="InterPro" id="IPR020456">
    <property type="entry name" value="Acylphosphatase"/>
</dbReference>
<evidence type="ECO:0000256" key="7">
    <source>
        <dbReference type="RuleBase" id="RU004168"/>
    </source>
</evidence>
<dbReference type="EC" id="3.6.1.7" evidence="2 5"/>
<dbReference type="SUPFAM" id="SSF54975">
    <property type="entry name" value="Acylphosphatase/BLUF domain-like"/>
    <property type="match status" value="1"/>
</dbReference>
<feature type="active site" evidence="5">
    <location>
        <position position="36"/>
    </location>
</feature>
<evidence type="ECO:0000256" key="6">
    <source>
        <dbReference type="RuleBase" id="RU000553"/>
    </source>
</evidence>
<accession>A0ABY5MCV8</accession>
<comment type="catalytic activity">
    <reaction evidence="4 5 6">
        <text>an acyl phosphate + H2O = a carboxylate + phosphate + H(+)</text>
        <dbReference type="Rhea" id="RHEA:14965"/>
        <dbReference type="ChEBI" id="CHEBI:15377"/>
        <dbReference type="ChEBI" id="CHEBI:15378"/>
        <dbReference type="ChEBI" id="CHEBI:29067"/>
        <dbReference type="ChEBI" id="CHEBI:43474"/>
        <dbReference type="ChEBI" id="CHEBI:59918"/>
        <dbReference type="EC" id="3.6.1.7"/>
    </reaction>
</comment>
<evidence type="ECO:0000256" key="4">
    <source>
        <dbReference type="ARBA" id="ARBA00047645"/>
    </source>
</evidence>
<protein>
    <recommendedName>
        <fullName evidence="3 5">Acylphosphatase</fullName>
        <ecNumber evidence="2 5">3.6.1.7</ecNumber>
    </recommendedName>
</protein>
<organism evidence="9 10">
    <name type="scientific">Aeromicrobium wangtongii</name>
    <dbReference type="NCBI Taxonomy" id="2969247"/>
    <lineage>
        <taxon>Bacteria</taxon>
        <taxon>Bacillati</taxon>
        <taxon>Actinomycetota</taxon>
        <taxon>Actinomycetes</taxon>
        <taxon>Propionibacteriales</taxon>
        <taxon>Nocardioidaceae</taxon>
        <taxon>Aeromicrobium</taxon>
    </lineage>
</organism>
<evidence type="ECO:0000256" key="3">
    <source>
        <dbReference type="ARBA" id="ARBA00015991"/>
    </source>
</evidence>
<dbReference type="PANTHER" id="PTHR47268:SF4">
    <property type="entry name" value="ACYLPHOSPHATASE"/>
    <property type="match status" value="1"/>
</dbReference>
<dbReference type="RefSeq" id="WP_232398722.1">
    <property type="nucleotide sequence ID" value="NZ_CP102173.1"/>
</dbReference>
<dbReference type="InterPro" id="IPR036046">
    <property type="entry name" value="Acylphosphatase-like_dom_sf"/>
</dbReference>
<proteinExistence type="inferred from homology"/>
<dbReference type="PROSITE" id="PS00151">
    <property type="entry name" value="ACYLPHOSPHATASE_2"/>
    <property type="match status" value="1"/>
</dbReference>
<dbReference type="PRINTS" id="PR00112">
    <property type="entry name" value="ACYLPHPHTASE"/>
</dbReference>
<comment type="similarity">
    <text evidence="1 7">Belongs to the acylphosphatase family.</text>
</comment>
<dbReference type="PROSITE" id="PS51160">
    <property type="entry name" value="ACYLPHOSPHATASE_3"/>
    <property type="match status" value="1"/>
</dbReference>
<name>A0ABY5MCV8_9ACTN</name>
<dbReference type="InterPro" id="IPR001792">
    <property type="entry name" value="Acylphosphatase-like_dom"/>
</dbReference>
<dbReference type="PANTHER" id="PTHR47268">
    <property type="entry name" value="ACYLPHOSPHATASE"/>
    <property type="match status" value="1"/>
</dbReference>
<evidence type="ECO:0000256" key="2">
    <source>
        <dbReference type="ARBA" id="ARBA00012150"/>
    </source>
</evidence>
<reference evidence="9 10" key="1">
    <citation type="submission" date="2022-08" db="EMBL/GenBank/DDBJ databases">
        <title>novel species in genus Aeromicrobium.</title>
        <authorList>
            <person name="Ye L."/>
        </authorList>
    </citation>
    <scope>NUCLEOTIDE SEQUENCE [LARGE SCALE GENOMIC DNA]</scope>
    <source>
        <strain evidence="10">zg-Y1379</strain>
    </source>
</reference>
<dbReference type="Pfam" id="PF00708">
    <property type="entry name" value="Acylphosphatase"/>
    <property type="match status" value="1"/>
</dbReference>
<dbReference type="Gene3D" id="3.30.70.100">
    <property type="match status" value="1"/>
</dbReference>
<dbReference type="GO" id="GO:0003998">
    <property type="term" value="F:acylphosphatase activity"/>
    <property type="evidence" value="ECO:0007669"/>
    <property type="project" value="UniProtKB-EC"/>
</dbReference>
<dbReference type="PROSITE" id="PS00150">
    <property type="entry name" value="ACYLPHOSPHATASE_1"/>
    <property type="match status" value="1"/>
</dbReference>
<evidence type="ECO:0000313" key="10">
    <source>
        <dbReference type="Proteomes" id="UP001316184"/>
    </source>
</evidence>
<feature type="domain" description="Acylphosphatase-like" evidence="8">
    <location>
        <begin position="3"/>
        <end position="88"/>
    </location>
</feature>
<sequence>MERRHVIVRGTVQGVFFRASCESEANRLGVTGWVANRPDGSVEATFEGSAEAVDHLVTWCRVGPPRAEVTDVQVTEQEPVGEIGFEVR</sequence>
<evidence type="ECO:0000259" key="8">
    <source>
        <dbReference type="PROSITE" id="PS51160"/>
    </source>
</evidence>
<evidence type="ECO:0000256" key="5">
    <source>
        <dbReference type="PROSITE-ProRule" id="PRU00520"/>
    </source>
</evidence>
<keyword evidence="10" id="KW-1185">Reference proteome</keyword>
<evidence type="ECO:0000256" key="1">
    <source>
        <dbReference type="ARBA" id="ARBA00005614"/>
    </source>
</evidence>
<feature type="active site" evidence="5">
    <location>
        <position position="18"/>
    </location>
</feature>
<evidence type="ECO:0000313" key="9">
    <source>
        <dbReference type="EMBL" id="UUP14830.1"/>
    </source>
</evidence>
<dbReference type="Proteomes" id="UP001316184">
    <property type="component" value="Chromosome"/>
</dbReference>
<dbReference type="EMBL" id="CP102173">
    <property type="protein sequence ID" value="UUP14830.1"/>
    <property type="molecule type" value="Genomic_DNA"/>
</dbReference>